<keyword evidence="3" id="KW-1185">Reference proteome</keyword>
<feature type="region of interest" description="Disordered" evidence="1">
    <location>
        <begin position="368"/>
        <end position="409"/>
    </location>
</feature>
<dbReference type="InterPro" id="IPR028042">
    <property type="entry name" value="DUF4639"/>
</dbReference>
<name>A0AA36AI19_OCTVU</name>
<feature type="region of interest" description="Disordered" evidence="1">
    <location>
        <begin position="132"/>
        <end position="191"/>
    </location>
</feature>
<dbReference type="PANTHER" id="PTHR34438:SF1">
    <property type="entry name" value="CHROMOSOME 2 OPEN READING FRAME 81"/>
    <property type="match status" value="1"/>
</dbReference>
<organism evidence="2 3">
    <name type="scientific">Octopus vulgaris</name>
    <name type="common">Common octopus</name>
    <dbReference type="NCBI Taxonomy" id="6645"/>
    <lineage>
        <taxon>Eukaryota</taxon>
        <taxon>Metazoa</taxon>
        <taxon>Spiralia</taxon>
        <taxon>Lophotrochozoa</taxon>
        <taxon>Mollusca</taxon>
        <taxon>Cephalopoda</taxon>
        <taxon>Coleoidea</taxon>
        <taxon>Octopodiformes</taxon>
        <taxon>Octopoda</taxon>
        <taxon>Incirrata</taxon>
        <taxon>Octopodidae</taxon>
        <taxon>Octopus</taxon>
    </lineage>
</organism>
<feature type="compositionally biased region" description="Basic and acidic residues" evidence="1">
    <location>
        <begin position="144"/>
        <end position="172"/>
    </location>
</feature>
<sequence>MQKQRGERKQAQIAHQVIVQPEIVPGKLSEQQWLEFQEGYKNEEFASEIVDDIVNIVLTKAYEIYLERQLLPYTVNAAIEALTLLVEWNFLRRDESQVSPILQPGWISSEESVRPEIDNWAPRHYCEESRKLVDSTVRESVSQEEAKDTEAAVAKDEAANQHEAHGTENEHHSPKRRKMKPPKSSGVKDIKMPLKYSNTSLKQTNEGGTKTLKPEKYPRTMTKTSLQSSIGSQAEKEEVQEKILQDFSMAKKQLKESQKSVDCKDVILDSDGNIVGMSKLDPDQLPSNRVRVKYHIQECSIPKKVIKPTKSFKYPENKMFSKYIFRRPQQGKLPKKNSHFGTSEYVLSSNFLSLMESIELVPGVKIKDDKTTKSGPKIREPTDHAYNEDGLNRMENDIPPTENNSQSLDRKTALPENFCLPPITSNTSFHKPL</sequence>
<protein>
    <submittedName>
        <fullName evidence="2">Uncharacterized protein</fullName>
    </submittedName>
</protein>
<reference evidence="2" key="1">
    <citation type="submission" date="2023-08" db="EMBL/GenBank/DDBJ databases">
        <authorList>
            <person name="Alioto T."/>
            <person name="Alioto T."/>
            <person name="Gomez Garrido J."/>
        </authorList>
    </citation>
    <scope>NUCLEOTIDE SEQUENCE</scope>
</reference>
<accession>A0AA36AI19</accession>
<dbReference type="Proteomes" id="UP001162480">
    <property type="component" value="Chromosome 1"/>
</dbReference>
<gene>
    <name evidence="2" type="ORF">OCTVUL_1B017737</name>
</gene>
<evidence type="ECO:0000256" key="1">
    <source>
        <dbReference type="SAM" id="MobiDB-lite"/>
    </source>
</evidence>
<proteinExistence type="predicted"/>
<evidence type="ECO:0000313" key="3">
    <source>
        <dbReference type="Proteomes" id="UP001162480"/>
    </source>
</evidence>
<dbReference type="AlphaFoldDB" id="A0AA36AI19"/>
<dbReference type="Pfam" id="PF15479">
    <property type="entry name" value="DUF4639"/>
    <property type="match status" value="1"/>
</dbReference>
<evidence type="ECO:0000313" key="2">
    <source>
        <dbReference type="EMBL" id="CAI9716560.1"/>
    </source>
</evidence>
<feature type="compositionally biased region" description="Basic and acidic residues" evidence="1">
    <location>
        <begin position="368"/>
        <end position="396"/>
    </location>
</feature>
<dbReference type="PANTHER" id="PTHR34438">
    <property type="entry name" value="SI:DKEY-97L20.6"/>
    <property type="match status" value="1"/>
</dbReference>
<dbReference type="EMBL" id="OX597814">
    <property type="protein sequence ID" value="CAI9716560.1"/>
    <property type="molecule type" value="Genomic_DNA"/>
</dbReference>